<dbReference type="InterPro" id="IPR033593">
    <property type="entry name" value="N-RASSF"/>
</dbReference>
<dbReference type="GO" id="GO:0007165">
    <property type="term" value="P:signal transduction"/>
    <property type="evidence" value="ECO:0007669"/>
    <property type="project" value="InterPro"/>
</dbReference>
<gene>
    <name evidence="4" type="ORF">SKAU_G00047710</name>
</gene>
<evidence type="ECO:0000259" key="3">
    <source>
        <dbReference type="PROSITE" id="PS50200"/>
    </source>
</evidence>
<comment type="caution">
    <text evidence="4">The sequence shown here is derived from an EMBL/GenBank/DDBJ whole genome shotgun (WGS) entry which is preliminary data.</text>
</comment>
<feature type="domain" description="Ras-associating" evidence="3">
    <location>
        <begin position="24"/>
        <end position="115"/>
    </location>
</feature>
<protein>
    <recommendedName>
        <fullName evidence="3">Ras-associating domain-containing protein</fullName>
    </recommendedName>
</protein>
<dbReference type="OrthoDB" id="10034447at2759"/>
<evidence type="ECO:0000256" key="1">
    <source>
        <dbReference type="SAM" id="Coils"/>
    </source>
</evidence>
<accession>A0A9Q1J8C5</accession>
<keyword evidence="5" id="KW-1185">Reference proteome</keyword>
<dbReference type="Proteomes" id="UP001152622">
    <property type="component" value="Chromosome 2"/>
</dbReference>
<evidence type="ECO:0000256" key="2">
    <source>
        <dbReference type="SAM" id="MobiDB-lite"/>
    </source>
</evidence>
<dbReference type="InterPro" id="IPR029071">
    <property type="entry name" value="Ubiquitin-like_domsf"/>
</dbReference>
<dbReference type="PANTHER" id="PTHR15286:SF10">
    <property type="entry name" value="RAS ASSOCIATION DOMAIN-CONTAINING PROTEIN 9"/>
    <property type="match status" value="1"/>
</dbReference>
<dbReference type="PANTHER" id="PTHR15286">
    <property type="entry name" value="RAS-ASSOCIATING DOMAIN CONTAINING PROTEIN"/>
    <property type="match status" value="1"/>
</dbReference>
<evidence type="ECO:0000313" key="5">
    <source>
        <dbReference type="Proteomes" id="UP001152622"/>
    </source>
</evidence>
<dbReference type="PROSITE" id="PS50200">
    <property type="entry name" value="RA"/>
    <property type="match status" value="1"/>
</dbReference>
<name>A0A9Q1J8C5_SYNKA</name>
<organism evidence="4 5">
    <name type="scientific">Synaphobranchus kaupii</name>
    <name type="common">Kaup's arrowtooth eel</name>
    <dbReference type="NCBI Taxonomy" id="118154"/>
    <lineage>
        <taxon>Eukaryota</taxon>
        <taxon>Metazoa</taxon>
        <taxon>Chordata</taxon>
        <taxon>Craniata</taxon>
        <taxon>Vertebrata</taxon>
        <taxon>Euteleostomi</taxon>
        <taxon>Actinopterygii</taxon>
        <taxon>Neopterygii</taxon>
        <taxon>Teleostei</taxon>
        <taxon>Anguilliformes</taxon>
        <taxon>Synaphobranchidae</taxon>
        <taxon>Synaphobranchus</taxon>
    </lineage>
</organism>
<feature type="coiled-coil region" evidence="1">
    <location>
        <begin position="187"/>
        <end position="254"/>
    </location>
</feature>
<feature type="region of interest" description="Disordered" evidence="2">
    <location>
        <begin position="347"/>
        <end position="402"/>
    </location>
</feature>
<dbReference type="SMART" id="SM00314">
    <property type="entry name" value="RA"/>
    <property type="match status" value="1"/>
</dbReference>
<sequence>MAPFGRKFLRARLKSRSEDKEDDPGKEIQVWVRQEEKTVCGLTKHTTCADVVQALLEDCGTSPEPERIPQMEYCLMERWKGFERALPPLTRILRLWAAWGDEQPFVQFKLVRAGDCVPLCESKPGSKVGDQGPAQYVRSLPVDRQKRMVRKAFRKLEKIREQERAPAGDDGRICGLVQLIISQDHAIREQAHRMRELDLEIERIERGLRPAPESPQPGDDPLAADGLGCLERQLERHADLIERLSRDIDAEMRNACSAGGGEPASEGLGPGAYKDGVEVERVRRDLEHSMYRGLTLHTQLAELERELELNQAVLSSKGQECERLTAQLSGLRVADCAGAAEKGGSASWTEQARSAAAHAELQKVLSHGDGTDTDSDTGISSTHSQDSLSPCGDIRPPLETQV</sequence>
<evidence type="ECO:0000313" key="4">
    <source>
        <dbReference type="EMBL" id="KAJ8374191.1"/>
    </source>
</evidence>
<reference evidence="4" key="1">
    <citation type="journal article" date="2023" name="Science">
        <title>Genome structures resolve the early diversification of teleost fishes.</title>
        <authorList>
            <person name="Parey E."/>
            <person name="Louis A."/>
            <person name="Montfort J."/>
            <person name="Bouchez O."/>
            <person name="Roques C."/>
            <person name="Iampietro C."/>
            <person name="Lluch J."/>
            <person name="Castinel A."/>
            <person name="Donnadieu C."/>
            <person name="Desvignes T."/>
            <person name="Floi Bucao C."/>
            <person name="Jouanno E."/>
            <person name="Wen M."/>
            <person name="Mejri S."/>
            <person name="Dirks R."/>
            <person name="Jansen H."/>
            <person name="Henkel C."/>
            <person name="Chen W.J."/>
            <person name="Zahm M."/>
            <person name="Cabau C."/>
            <person name="Klopp C."/>
            <person name="Thompson A.W."/>
            <person name="Robinson-Rechavi M."/>
            <person name="Braasch I."/>
            <person name="Lecointre G."/>
            <person name="Bobe J."/>
            <person name="Postlethwait J.H."/>
            <person name="Berthelot C."/>
            <person name="Roest Crollius H."/>
            <person name="Guiguen Y."/>
        </authorList>
    </citation>
    <scope>NUCLEOTIDE SEQUENCE</scope>
    <source>
        <strain evidence="4">WJC10195</strain>
    </source>
</reference>
<dbReference type="Gene3D" id="3.10.20.90">
    <property type="entry name" value="Phosphatidylinositol 3-kinase Catalytic Subunit, Chain A, domain 1"/>
    <property type="match status" value="1"/>
</dbReference>
<dbReference type="InterPro" id="IPR000159">
    <property type="entry name" value="RA_dom"/>
</dbReference>
<dbReference type="EMBL" id="JAINUF010000002">
    <property type="protein sequence ID" value="KAJ8374191.1"/>
    <property type="molecule type" value="Genomic_DNA"/>
</dbReference>
<dbReference type="SUPFAM" id="SSF54236">
    <property type="entry name" value="Ubiquitin-like"/>
    <property type="match status" value="1"/>
</dbReference>
<dbReference type="AlphaFoldDB" id="A0A9Q1J8C5"/>
<keyword evidence="1" id="KW-0175">Coiled coil</keyword>
<proteinExistence type="predicted"/>